<dbReference type="Pfam" id="PF09646">
    <property type="entry name" value="Gp37"/>
    <property type="match status" value="1"/>
</dbReference>
<dbReference type="InterPro" id="IPR035934">
    <property type="entry name" value="Phage_tail_protein-like_sf"/>
</dbReference>
<dbReference type="InterPro" id="IPR038042">
    <property type="entry name" value="Gp37-like"/>
</dbReference>
<dbReference type="Proteomes" id="UP000215450">
    <property type="component" value="Unassembled WGS sequence"/>
</dbReference>
<evidence type="ECO:0000313" key="2">
    <source>
        <dbReference type="EMBL" id="SNB83132.1"/>
    </source>
</evidence>
<evidence type="ECO:0000313" key="3">
    <source>
        <dbReference type="Proteomes" id="UP000215450"/>
    </source>
</evidence>
<keyword evidence="3" id="KW-1185">Reference proteome</keyword>
<dbReference type="EMBL" id="FXUV02000070">
    <property type="protein sequence ID" value="SNB83132.1"/>
    <property type="molecule type" value="Genomic_DNA"/>
</dbReference>
<gene>
    <name evidence="1" type="ORF">KEBURONENSIS_02058</name>
    <name evidence="2" type="ORF">KEBURONENSIS_02066</name>
</gene>
<proteinExistence type="predicted"/>
<dbReference type="OrthoDB" id="8612631at2"/>
<organism evidence="1">
    <name type="scientific">Kingella negevensis</name>
    <dbReference type="NCBI Taxonomy" id="1522312"/>
    <lineage>
        <taxon>Bacteria</taxon>
        <taxon>Pseudomonadati</taxon>
        <taxon>Pseudomonadota</taxon>
        <taxon>Betaproteobacteria</taxon>
        <taxon>Neisseriales</taxon>
        <taxon>Neisseriaceae</taxon>
        <taxon>Kingella</taxon>
    </lineage>
</organism>
<evidence type="ECO:0000313" key="1">
    <source>
        <dbReference type="EMBL" id="SMQ13462.1"/>
    </source>
</evidence>
<dbReference type="InterPro" id="IPR018602">
    <property type="entry name" value="Gp37/STM4215"/>
</dbReference>
<dbReference type="RefSeq" id="WP_095063400.1">
    <property type="nucleotide sequence ID" value="NZ_FXUV02000070.1"/>
</dbReference>
<protein>
    <submittedName>
        <fullName evidence="1">Gp37 protein</fullName>
    </submittedName>
</protein>
<reference evidence="1" key="1">
    <citation type="submission" date="2017-05" db="EMBL/GenBank/DDBJ databases">
        <authorList>
            <person name="Song R."/>
            <person name="Chenine A.L."/>
            <person name="Ruprecht R.M."/>
        </authorList>
    </citation>
    <scope>NUCLEOTIDE SEQUENCE</scope>
    <source>
        <strain evidence="1">Kingella_eburonensis</strain>
    </source>
</reference>
<dbReference type="AlphaFoldDB" id="A0A238HJ76"/>
<accession>A0A238HJ76</accession>
<reference evidence="2 3" key="2">
    <citation type="submission" date="2017-06" db="EMBL/GenBank/DDBJ databases">
        <authorList>
            <person name="Kim H.J."/>
            <person name="Triplett B.A."/>
        </authorList>
    </citation>
    <scope>NUCLEOTIDE SEQUENCE [LARGE SCALE GENOMIC DNA]</scope>
    <source>
        <strain evidence="2">Kingella_eburonensis</strain>
    </source>
</reference>
<dbReference type="SUPFAM" id="SSF143749">
    <property type="entry name" value="Phage tail protein-like"/>
    <property type="match status" value="1"/>
</dbReference>
<sequence length="166" mass="18337">MSATRPIIDAVATHLQAAIPWVSVDVFPENPADYQFIHPVGAVLVGYQSSKFTKLESLGLIAQQRDVVLHLTVIGSHLHGDDGTLAILDEVRLAIVGFKPPNCLPCSLLQERFLSEDAGAWQYELTVQTTTQQVQVCQPENLPTLTQVHHRHTQDPLNPHLKPQTP</sequence>
<dbReference type="Gene3D" id="3.30.2000.10">
    <property type="entry name" value="Phage tail protein-like"/>
    <property type="match status" value="1"/>
</dbReference>
<name>A0A238HJ76_9NEIS</name>
<dbReference type="EMBL" id="FXUV01000067">
    <property type="protein sequence ID" value="SMQ13462.1"/>
    <property type="molecule type" value="Genomic_DNA"/>
</dbReference>